<evidence type="ECO:0000313" key="4">
    <source>
        <dbReference type="Proteomes" id="UP000184050"/>
    </source>
</evidence>
<feature type="signal peptide" evidence="1">
    <location>
        <begin position="1"/>
        <end position="25"/>
    </location>
</feature>
<sequence length="242" mass="26122">MMKLKKAAFSFFFFVLIGLNSIAVAGEREKTETRNVKNFDAIEVSSGIELFLSMGNRESVKVVADDEIIDNVKTEVRGGTLHIYMRESNWLRSIFNWGFTQSRKVYVTVNELKRLGASSGSDVQSENTLKGDRLKIEASSGSDVTLDFVYKEVTLSTSSGSDARLSGRTKFFTANTSSGSDINARELQAQICKVSASSGSDASVSVTDELNANASSGAGVVYYGNPDVKNIDESSGGDVSGR</sequence>
<evidence type="ECO:0000256" key="1">
    <source>
        <dbReference type="SAM" id="SignalP"/>
    </source>
</evidence>
<reference evidence="3 4" key="1">
    <citation type="submission" date="2016-11" db="EMBL/GenBank/DDBJ databases">
        <authorList>
            <person name="Jaros S."/>
            <person name="Januszkiewicz K."/>
            <person name="Wedrychowicz H."/>
        </authorList>
    </citation>
    <scope>NUCLEOTIDE SEQUENCE [LARGE SCALE GENOMIC DNA]</scope>
    <source>
        <strain evidence="3 4">DSM 27063</strain>
    </source>
</reference>
<protein>
    <submittedName>
        <fullName evidence="3">Putative auto-transporter adhesin, head GIN domain</fullName>
    </submittedName>
</protein>
<proteinExistence type="predicted"/>
<dbReference type="EMBL" id="FQZE01000001">
    <property type="protein sequence ID" value="SHI36973.1"/>
    <property type="molecule type" value="Genomic_DNA"/>
</dbReference>
<organism evidence="3 4">
    <name type="scientific">Tangfeifania diversioriginum</name>
    <dbReference type="NCBI Taxonomy" id="1168035"/>
    <lineage>
        <taxon>Bacteria</taxon>
        <taxon>Pseudomonadati</taxon>
        <taxon>Bacteroidota</taxon>
        <taxon>Bacteroidia</taxon>
        <taxon>Marinilabiliales</taxon>
        <taxon>Prolixibacteraceae</taxon>
        <taxon>Tangfeifania</taxon>
    </lineage>
</organism>
<dbReference type="RefSeq" id="WP_083578031.1">
    <property type="nucleotide sequence ID" value="NZ_FQZE01000001.1"/>
</dbReference>
<evidence type="ECO:0000259" key="2">
    <source>
        <dbReference type="Pfam" id="PF10988"/>
    </source>
</evidence>
<dbReference type="OrthoDB" id="942536at2"/>
<dbReference type="InterPro" id="IPR021255">
    <property type="entry name" value="DUF2807"/>
</dbReference>
<gene>
    <name evidence="3" type="ORF">SAMN05444280_101237</name>
</gene>
<keyword evidence="1" id="KW-0732">Signal</keyword>
<evidence type="ECO:0000313" key="3">
    <source>
        <dbReference type="EMBL" id="SHI36973.1"/>
    </source>
</evidence>
<feature type="chain" id="PRO_5012206515" evidence="1">
    <location>
        <begin position="26"/>
        <end position="242"/>
    </location>
</feature>
<keyword evidence="4" id="KW-1185">Reference proteome</keyword>
<name>A0A1M6AL93_9BACT</name>
<dbReference type="STRING" id="1168035.SAMN05444280_101237"/>
<dbReference type="AlphaFoldDB" id="A0A1M6AL93"/>
<dbReference type="Proteomes" id="UP000184050">
    <property type="component" value="Unassembled WGS sequence"/>
</dbReference>
<dbReference type="Pfam" id="PF10988">
    <property type="entry name" value="DUF2807"/>
    <property type="match status" value="1"/>
</dbReference>
<dbReference type="Gene3D" id="2.160.20.120">
    <property type="match status" value="1"/>
</dbReference>
<feature type="domain" description="Putative auto-transporter adhesin head GIN" evidence="2">
    <location>
        <begin position="38"/>
        <end position="226"/>
    </location>
</feature>
<accession>A0A1M6AL93</accession>